<name>A0A7S4RXZ9_9STRA</name>
<dbReference type="SUPFAM" id="SSF48452">
    <property type="entry name" value="TPR-like"/>
    <property type="match status" value="1"/>
</dbReference>
<gene>
    <name evidence="1" type="ORF">DBRI00130_LOCUS25803</name>
</gene>
<dbReference type="PANTHER" id="PTHR46082">
    <property type="entry name" value="ATP/GTP-BINDING PROTEIN-RELATED"/>
    <property type="match status" value="1"/>
</dbReference>
<sequence length="108" mass="11845">MPGGNNQGRYGEAEELFRPFLEVIKSALGEAHPHTLGTMSNLAAAVRGQGRYEEAEELFRQCLEAKKSALGEAHPDTLATMNNLAIKAGTEKQRCFFVNAWIPPHLPP</sequence>
<protein>
    <recommendedName>
        <fullName evidence="2">Kinesin light chain</fullName>
    </recommendedName>
</protein>
<accession>A0A7S4RXZ9</accession>
<dbReference type="PANTHER" id="PTHR46082:SF6">
    <property type="entry name" value="AAA+ ATPASE DOMAIN-CONTAINING PROTEIN-RELATED"/>
    <property type="match status" value="1"/>
</dbReference>
<evidence type="ECO:0008006" key="2">
    <source>
        <dbReference type="Google" id="ProtNLM"/>
    </source>
</evidence>
<evidence type="ECO:0000313" key="1">
    <source>
        <dbReference type="EMBL" id="CAE4627970.1"/>
    </source>
</evidence>
<reference evidence="1" key="1">
    <citation type="submission" date="2021-01" db="EMBL/GenBank/DDBJ databases">
        <authorList>
            <person name="Corre E."/>
            <person name="Pelletier E."/>
            <person name="Niang G."/>
            <person name="Scheremetjew M."/>
            <person name="Finn R."/>
            <person name="Kale V."/>
            <person name="Holt S."/>
            <person name="Cochrane G."/>
            <person name="Meng A."/>
            <person name="Brown T."/>
            <person name="Cohen L."/>
        </authorList>
    </citation>
    <scope>NUCLEOTIDE SEQUENCE</scope>
    <source>
        <strain evidence="1">GSO104</strain>
    </source>
</reference>
<proteinExistence type="predicted"/>
<dbReference type="InterPro" id="IPR053137">
    <property type="entry name" value="NLR-like"/>
</dbReference>
<dbReference type="EMBL" id="HBNS01032964">
    <property type="protein sequence ID" value="CAE4627970.1"/>
    <property type="molecule type" value="Transcribed_RNA"/>
</dbReference>
<organism evidence="1">
    <name type="scientific">Ditylum brightwellii</name>
    <dbReference type="NCBI Taxonomy" id="49249"/>
    <lineage>
        <taxon>Eukaryota</taxon>
        <taxon>Sar</taxon>
        <taxon>Stramenopiles</taxon>
        <taxon>Ochrophyta</taxon>
        <taxon>Bacillariophyta</taxon>
        <taxon>Mediophyceae</taxon>
        <taxon>Lithodesmiophycidae</taxon>
        <taxon>Lithodesmiales</taxon>
        <taxon>Lithodesmiaceae</taxon>
        <taxon>Ditylum</taxon>
    </lineage>
</organism>
<dbReference type="InterPro" id="IPR011990">
    <property type="entry name" value="TPR-like_helical_dom_sf"/>
</dbReference>
<dbReference type="Gene3D" id="1.25.40.10">
    <property type="entry name" value="Tetratricopeptide repeat domain"/>
    <property type="match status" value="1"/>
</dbReference>
<dbReference type="AlphaFoldDB" id="A0A7S4RXZ9"/>
<dbReference type="Pfam" id="PF13424">
    <property type="entry name" value="TPR_12"/>
    <property type="match status" value="1"/>
</dbReference>